<sequence>EIKKNFVKNRYKATDNNKSKIPPFYMYRACLILLVDRISSLPNSK</sequence>
<accession>A0ACA9RZR4</accession>
<dbReference type="Proteomes" id="UP000789920">
    <property type="component" value="Unassembled WGS sequence"/>
</dbReference>
<keyword evidence="2" id="KW-1185">Reference proteome</keyword>
<name>A0ACA9RZR4_9GLOM</name>
<organism evidence="1 2">
    <name type="scientific">Racocetra persica</name>
    <dbReference type="NCBI Taxonomy" id="160502"/>
    <lineage>
        <taxon>Eukaryota</taxon>
        <taxon>Fungi</taxon>
        <taxon>Fungi incertae sedis</taxon>
        <taxon>Mucoromycota</taxon>
        <taxon>Glomeromycotina</taxon>
        <taxon>Glomeromycetes</taxon>
        <taxon>Diversisporales</taxon>
        <taxon>Gigasporaceae</taxon>
        <taxon>Racocetra</taxon>
    </lineage>
</organism>
<gene>
    <name evidence="1" type="ORF">RPERSI_LOCUS25209</name>
</gene>
<protein>
    <submittedName>
        <fullName evidence="1">33033_t:CDS:1</fullName>
    </submittedName>
</protein>
<feature type="non-terminal residue" evidence="1">
    <location>
        <position position="45"/>
    </location>
</feature>
<feature type="non-terminal residue" evidence="1">
    <location>
        <position position="1"/>
    </location>
</feature>
<reference evidence="1" key="1">
    <citation type="submission" date="2021-06" db="EMBL/GenBank/DDBJ databases">
        <authorList>
            <person name="Kallberg Y."/>
            <person name="Tangrot J."/>
            <person name="Rosling A."/>
        </authorList>
    </citation>
    <scope>NUCLEOTIDE SEQUENCE</scope>
    <source>
        <strain evidence="1">MA461A</strain>
    </source>
</reference>
<proteinExistence type="predicted"/>
<evidence type="ECO:0000313" key="2">
    <source>
        <dbReference type="Proteomes" id="UP000789920"/>
    </source>
</evidence>
<comment type="caution">
    <text evidence="1">The sequence shown here is derived from an EMBL/GenBank/DDBJ whole genome shotgun (WGS) entry which is preliminary data.</text>
</comment>
<evidence type="ECO:0000313" key="1">
    <source>
        <dbReference type="EMBL" id="CAG8819772.1"/>
    </source>
</evidence>
<dbReference type="EMBL" id="CAJVQC010082748">
    <property type="protein sequence ID" value="CAG8819772.1"/>
    <property type="molecule type" value="Genomic_DNA"/>
</dbReference>